<evidence type="ECO:0000313" key="2">
    <source>
        <dbReference type="EMBL" id="GLB36911.1"/>
    </source>
</evidence>
<reference evidence="2" key="1">
    <citation type="submission" date="2022-07" db="EMBL/GenBank/DDBJ databases">
        <title>The genome of Lyophyllum shimeji provides insight into the initial evolution of ectomycorrhizal fungal genome.</title>
        <authorList>
            <person name="Kobayashi Y."/>
            <person name="Shibata T."/>
            <person name="Hirakawa H."/>
            <person name="Shigenobu S."/>
            <person name="Nishiyama T."/>
            <person name="Yamada A."/>
            <person name="Hasebe M."/>
            <person name="Kawaguchi M."/>
        </authorList>
    </citation>
    <scope>NUCLEOTIDE SEQUENCE</scope>
    <source>
        <strain evidence="2">AT787</strain>
    </source>
</reference>
<keyword evidence="3" id="KW-1185">Reference proteome</keyword>
<keyword evidence="1" id="KW-1133">Transmembrane helix</keyword>
<sequence length="138" mass="14713">MNIRDGTVKRRRNLISKRDERGTSEIDSLECGLSSPDRGAGQMYKFVAFAAAFLSFAASMAAAQPPIPPPGLYCCPLYGPDALPLNRQQINPYNIFCYYDDGTDEACFYNPATGAGGGPAAGCPPEAIPNPHPPTCPV</sequence>
<proteinExistence type="predicted"/>
<dbReference type="EMBL" id="BRPK01000003">
    <property type="protein sequence ID" value="GLB36911.1"/>
    <property type="molecule type" value="Genomic_DNA"/>
</dbReference>
<keyword evidence="1" id="KW-0472">Membrane</keyword>
<dbReference type="OrthoDB" id="2964894at2759"/>
<feature type="transmembrane region" description="Helical" evidence="1">
    <location>
        <begin position="43"/>
        <end position="63"/>
    </location>
</feature>
<accession>A0A9P3UN25</accession>
<gene>
    <name evidence="2" type="ORF">LshimejAT787_0311980</name>
</gene>
<protein>
    <submittedName>
        <fullName evidence="2">Uncharacterized protein</fullName>
    </submittedName>
</protein>
<organism evidence="2 3">
    <name type="scientific">Lyophyllum shimeji</name>
    <name type="common">Hon-shimeji</name>
    <name type="synonym">Tricholoma shimeji</name>
    <dbReference type="NCBI Taxonomy" id="47721"/>
    <lineage>
        <taxon>Eukaryota</taxon>
        <taxon>Fungi</taxon>
        <taxon>Dikarya</taxon>
        <taxon>Basidiomycota</taxon>
        <taxon>Agaricomycotina</taxon>
        <taxon>Agaricomycetes</taxon>
        <taxon>Agaricomycetidae</taxon>
        <taxon>Agaricales</taxon>
        <taxon>Tricholomatineae</taxon>
        <taxon>Lyophyllaceae</taxon>
        <taxon>Lyophyllum</taxon>
    </lineage>
</organism>
<evidence type="ECO:0000256" key="1">
    <source>
        <dbReference type="SAM" id="Phobius"/>
    </source>
</evidence>
<dbReference type="Proteomes" id="UP001063166">
    <property type="component" value="Unassembled WGS sequence"/>
</dbReference>
<dbReference type="AlphaFoldDB" id="A0A9P3UN25"/>
<keyword evidence="1" id="KW-0812">Transmembrane</keyword>
<comment type="caution">
    <text evidence="2">The sequence shown here is derived from an EMBL/GenBank/DDBJ whole genome shotgun (WGS) entry which is preliminary data.</text>
</comment>
<name>A0A9P3UN25_LYOSH</name>
<evidence type="ECO:0000313" key="3">
    <source>
        <dbReference type="Proteomes" id="UP001063166"/>
    </source>
</evidence>